<organism evidence="1 2">
    <name type="scientific">Enteroscipio rubneri</name>
    <dbReference type="NCBI Taxonomy" id="2070686"/>
    <lineage>
        <taxon>Bacteria</taxon>
        <taxon>Bacillati</taxon>
        <taxon>Actinomycetota</taxon>
        <taxon>Coriobacteriia</taxon>
        <taxon>Eggerthellales</taxon>
        <taxon>Eggerthellaceae</taxon>
        <taxon>Enteroscipio</taxon>
    </lineage>
</organism>
<dbReference type="RefSeq" id="WP_103265940.1">
    <property type="nucleotide sequence ID" value="NZ_CABMLE010000027.1"/>
</dbReference>
<dbReference type="EMBL" id="PPEK01000027">
    <property type="protein sequence ID" value="PNV66712.1"/>
    <property type="molecule type" value="Genomic_DNA"/>
</dbReference>
<proteinExistence type="predicted"/>
<accession>A0A2K2U8Y7</accession>
<dbReference type="Proteomes" id="UP000236197">
    <property type="component" value="Unassembled WGS sequence"/>
</dbReference>
<dbReference type="AlphaFoldDB" id="A0A2K2U8Y7"/>
<gene>
    <name evidence="1" type="ORF">C2L71_11705</name>
</gene>
<keyword evidence="2" id="KW-1185">Reference proteome</keyword>
<name>A0A2K2U8Y7_9ACTN</name>
<comment type="caution">
    <text evidence="1">The sequence shown here is derived from an EMBL/GenBank/DDBJ whole genome shotgun (WGS) entry which is preliminary data.</text>
</comment>
<protein>
    <submittedName>
        <fullName evidence="1">Mobilization protein</fullName>
    </submittedName>
</protein>
<evidence type="ECO:0000313" key="2">
    <source>
        <dbReference type="Proteomes" id="UP000236197"/>
    </source>
</evidence>
<reference evidence="2" key="1">
    <citation type="submission" date="2018-01" db="EMBL/GenBank/DDBJ databases">
        <title>Rubneribacter badeniensis gen. nov., sp. nov., and Colonibacter rubneri, gen. nov., sp. nov., WGS of new members of the Eggerthellaceae.</title>
        <authorList>
            <person name="Danylec N."/>
            <person name="Stoll D.A."/>
            <person name="Doetsch A."/>
            <person name="Kulling S.E."/>
            <person name="Huch M."/>
        </authorList>
    </citation>
    <scope>NUCLEOTIDE SEQUENCE [LARGE SCALE GENOMIC DNA]</scope>
    <source>
        <strain evidence="2">ResAG-96</strain>
    </source>
</reference>
<dbReference type="Pfam" id="PF21983">
    <property type="entry name" value="NikA-like"/>
    <property type="match status" value="1"/>
</dbReference>
<dbReference type="InterPro" id="IPR053842">
    <property type="entry name" value="NikA-like"/>
</dbReference>
<sequence>MPCPNSARKRSKTMAFRVSPEEYEQITNLAKLSGMDKQDFIMAKLMDHEIVVRPSTRVYKALKGTMAEIYQQLLRIRAGGELSASVEETLLILSNIFAGLESSEEPAEIDIENQSVWDLKRE</sequence>
<evidence type="ECO:0000313" key="1">
    <source>
        <dbReference type="EMBL" id="PNV66712.1"/>
    </source>
</evidence>